<name>A0A6J4R7R1_9ACTN</name>
<reference evidence="1" key="1">
    <citation type="submission" date="2020-02" db="EMBL/GenBank/DDBJ databases">
        <authorList>
            <person name="Meier V. D."/>
        </authorList>
    </citation>
    <scope>NUCLEOTIDE SEQUENCE</scope>
    <source>
        <strain evidence="1">AVDCRST_MAG12</strain>
    </source>
</reference>
<dbReference type="EMBL" id="CADCVK010000061">
    <property type="protein sequence ID" value="CAA9466615.1"/>
    <property type="molecule type" value="Genomic_DNA"/>
</dbReference>
<protein>
    <submittedName>
        <fullName evidence="1">Uncharacterized protein</fullName>
    </submittedName>
</protein>
<dbReference type="AlphaFoldDB" id="A0A6J4R7R1"/>
<organism evidence="1">
    <name type="scientific">uncultured Rubrobacteraceae bacterium</name>
    <dbReference type="NCBI Taxonomy" id="349277"/>
    <lineage>
        <taxon>Bacteria</taxon>
        <taxon>Bacillati</taxon>
        <taxon>Actinomycetota</taxon>
        <taxon>Rubrobacteria</taxon>
        <taxon>Rubrobacterales</taxon>
        <taxon>Rubrobacteraceae</taxon>
        <taxon>environmental samples</taxon>
    </lineage>
</organism>
<proteinExistence type="predicted"/>
<accession>A0A6J4R7R1</accession>
<gene>
    <name evidence="1" type="ORF">AVDCRST_MAG12-368</name>
</gene>
<sequence>MLFVDFFTDNQRRGARLVFRPGGRLGGAACVSGGGAYEAELGR</sequence>
<evidence type="ECO:0000313" key="1">
    <source>
        <dbReference type="EMBL" id="CAA9466615.1"/>
    </source>
</evidence>